<gene>
    <name evidence="2" type="ORF">C7B65_05220</name>
</gene>
<evidence type="ECO:0000256" key="1">
    <source>
        <dbReference type="SAM" id="SignalP"/>
    </source>
</evidence>
<feature type="chain" id="PRO_5015597566" description="Porin family protein" evidence="1">
    <location>
        <begin position="23"/>
        <end position="164"/>
    </location>
</feature>
<dbReference type="Proteomes" id="UP000238634">
    <property type="component" value="Unassembled WGS sequence"/>
</dbReference>
<keyword evidence="1" id="KW-0732">Signal</keyword>
<organism evidence="2 3">
    <name type="scientific">Phormidesmis priestleyi ULC007</name>
    <dbReference type="NCBI Taxonomy" id="1920490"/>
    <lineage>
        <taxon>Bacteria</taxon>
        <taxon>Bacillati</taxon>
        <taxon>Cyanobacteriota</taxon>
        <taxon>Cyanophyceae</taxon>
        <taxon>Leptolyngbyales</taxon>
        <taxon>Leptolyngbyaceae</taxon>
        <taxon>Phormidesmis</taxon>
    </lineage>
</organism>
<protein>
    <recommendedName>
        <fullName evidence="4">Porin family protein</fullName>
    </recommendedName>
</protein>
<reference evidence="2 3" key="2">
    <citation type="submission" date="2018-03" db="EMBL/GenBank/DDBJ databases">
        <title>The ancient ancestry and fast evolution of plastids.</title>
        <authorList>
            <person name="Moore K.R."/>
            <person name="Magnabosco C."/>
            <person name="Momper L."/>
            <person name="Gold D.A."/>
            <person name="Bosak T."/>
            <person name="Fournier G.P."/>
        </authorList>
    </citation>
    <scope>NUCLEOTIDE SEQUENCE [LARGE SCALE GENOMIC DNA]</scope>
    <source>
        <strain evidence="2 3">ULC007</strain>
    </source>
</reference>
<name>A0A2T1DKN7_9CYAN</name>
<dbReference type="EMBL" id="PVWG01000004">
    <property type="protein sequence ID" value="PSB21011.1"/>
    <property type="molecule type" value="Genomic_DNA"/>
</dbReference>
<sequence>MQIGAVVSVAAISVGLAFGAQAPASAQAAYGSYVGIGPSFGLTRGADREHKISAVIAGRYKFLTAPVSVRAQALVGSNVAIVPTVSYDIPLNWQTDAYIGAGVSIPIGGDTPVGNQTSFAIQPGIDYALPNSNVVVFGNAIISFDAYKRGGAAASLQGGVGLRF</sequence>
<comment type="caution">
    <text evidence="2">The sequence shown here is derived from an EMBL/GenBank/DDBJ whole genome shotgun (WGS) entry which is preliminary data.</text>
</comment>
<evidence type="ECO:0000313" key="3">
    <source>
        <dbReference type="Proteomes" id="UP000238634"/>
    </source>
</evidence>
<reference evidence="2 3" key="1">
    <citation type="submission" date="2018-02" db="EMBL/GenBank/DDBJ databases">
        <authorList>
            <person name="Cohen D.B."/>
            <person name="Kent A.D."/>
        </authorList>
    </citation>
    <scope>NUCLEOTIDE SEQUENCE [LARGE SCALE GENOMIC DNA]</scope>
    <source>
        <strain evidence="2 3">ULC007</strain>
    </source>
</reference>
<evidence type="ECO:0000313" key="2">
    <source>
        <dbReference type="EMBL" id="PSB21011.1"/>
    </source>
</evidence>
<proteinExistence type="predicted"/>
<dbReference type="STRING" id="1920490.GCA_001895925_03426"/>
<dbReference type="AlphaFoldDB" id="A0A2T1DKN7"/>
<accession>A0A2T1DKN7</accession>
<evidence type="ECO:0008006" key="4">
    <source>
        <dbReference type="Google" id="ProtNLM"/>
    </source>
</evidence>
<feature type="signal peptide" evidence="1">
    <location>
        <begin position="1"/>
        <end position="22"/>
    </location>
</feature>
<keyword evidence="3" id="KW-1185">Reference proteome</keyword>
<dbReference type="OrthoDB" id="530424at2"/>